<dbReference type="OrthoDB" id="204058at2759"/>
<dbReference type="PANTHER" id="PTHR43691">
    <property type="entry name" value="URIDINE PHOSPHORYLASE"/>
    <property type="match status" value="1"/>
</dbReference>
<accession>A0A8J5R0F4</accession>
<dbReference type="AlphaFoldDB" id="A0A8J5R0F4"/>
<comment type="caution">
    <text evidence="2">The sequence shown here is derived from an EMBL/GenBank/DDBJ whole genome shotgun (WGS) entry which is preliminary data.</text>
</comment>
<evidence type="ECO:0000259" key="1">
    <source>
        <dbReference type="Pfam" id="PF01048"/>
    </source>
</evidence>
<dbReference type="InterPro" id="IPR000845">
    <property type="entry name" value="Nucleoside_phosphorylase_d"/>
</dbReference>
<name>A0A8J5R0F4_9HYME</name>
<dbReference type="Pfam" id="PF01048">
    <property type="entry name" value="PNP_UDP_1"/>
    <property type="match status" value="1"/>
</dbReference>
<gene>
    <name evidence="2" type="ORF">G9C98_001193</name>
</gene>
<reference evidence="2" key="2">
    <citation type="submission" date="2021-04" db="EMBL/GenBank/DDBJ databases">
        <title>Genome-wide patterns of bracovirus chromosomal integration into multiple host tissues during parasitism.</title>
        <authorList>
            <person name="Chebbi M.A.C."/>
        </authorList>
    </citation>
    <scope>NUCLEOTIDE SEQUENCE</scope>
    <source>
        <tissue evidence="2">Whole body</tissue>
    </source>
</reference>
<dbReference type="Proteomes" id="UP000729913">
    <property type="component" value="Unassembled WGS sequence"/>
</dbReference>
<evidence type="ECO:0000313" key="2">
    <source>
        <dbReference type="EMBL" id="KAG8040077.1"/>
    </source>
</evidence>
<sequence length="209" mass="23688">MSLLLEEDEVDEYSDGSVRLRNPNIELMDQDILYHLALGSGSHDLVEMFGDIKFVCMGGTPKRIENFANFIMKEIGHKLPTGTTLLDISQYSYRYSMYKVGPVLSISHGMGIPSVGILLHEVIKLMYHAKVRDPIFIRIGTCGGIGLEGGTVVISEEAVDGMLKSYYEVLIYVRDMPVNTKFCFAYYCLYSLKRSMNINNVHTEFWFSK</sequence>
<protein>
    <recommendedName>
        <fullName evidence="1">Nucleoside phosphorylase domain-containing protein</fullName>
    </recommendedName>
</protein>
<evidence type="ECO:0000313" key="3">
    <source>
        <dbReference type="Proteomes" id="UP000729913"/>
    </source>
</evidence>
<dbReference type="GO" id="GO:0005829">
    <property type="term" value="C:cytosol"/>
    <property type="evidence" value="ECO:0007669"/>
    <property type="project" value="TreeGrafter"/>
</dbReference>
<dbReference type="GO" id="GO:0004850">
    <property type="term" value="F:uridine phosphorylase activity"/>
    <property type="evidence" value="ECO:0007669"/>
    <property type="project" value="TreeGrafter"/>
</dbReference>
<dbReference type="PANTHER" id="PTHR43691:SF11">
    <property type="entry name" value="FI09636P-RELATED"/>
    <property type="match status" value="1"/>
</dbReference>
<feature type="domain" description="Nucleoside phosphorylase" evidence="1">
    <location>
        <begin position="53"/>
        <end position="166"/>
    </location>
</feature>
<reference evidence="2" key="1">
    <citation type="submission" date="2020-03" db="EMBL/GenBank/DDBJ databases">
        <authorList>
            <person name="Chebbi M.A."/>
            <person name="Drezen J.M."/>
        </authorList>
    </citation>
    <scope>NUCLEOTIDE SEQUENCE</scope>
    <source>
        <tissue evidence="2">Whole body</tissue>
    </source>
</reference>
<organism evidence="2 3">
    <name type="scientific">Cotesia typhae</name>
    <dbReference type="NCBI Taxonomy" id="2053667"/>
    <lineage>
        <taxon>Eukaryota</taxon>
        <taxon>Metazoa</taxon>
        <taxon>Ecdysozoa</taxon>
        <taxon>Arthropoda</taxon>
        <taxon>Hexapoda</taxon>
        <taxon>Insecta</taxon>
        <taxon>Pterygota</taxon>
        <taxon>Neoptera</taxon>
        <taxon>Endopterygota</taxon>
        <taxon>Hymenoptera</taxon>
        <taxon>Apocrita</taxon>
        <taxon>Ichneumonoidea</taxon>
        <taxon>Braconidae</taxon>
        <taxon>Microgastrinae</taxon>
        <taxon>Cotesia</taxon>
    </lineage>
</organism>
<keyword evidence="3" id="KW-1185">Reference proteome</keyword>
<dbReference type="GO" id="GO:0006218">
    <property type="term" value="P:uridine catabolic process"/>
    <property type="evidence" value="ECO:0007669"/>
    <property type="project" value="TreeGrafter"/>
</dbReference>
<dbReference type="EMBL" id="JAAOIC020000024">
    <property type="protein sequence ID" value="KAG8040077.1"/>
    <property type="molecule type" value="Genomic_DNA"/>
</dbReference>
<proteinExistence type="predicted"/>